<dbReference type="GO" id="GO:0032040">
    <property type="term" value="C:small-subunit processome"/>
    <property type="evidence" value="ECO:0007669"/>
    <property type="project" value="TreeGrafter"/>
</dbReference>
<dbReference type="Proteomes" id="UP000478052">
    <property type="component" value="Unassembled WGS sequence"/>
</dbReference>
<dbReference type="InterPro" id="IPR013949">
    <property type="entry name" value="Utp6"/>
</dbReference>
<name>A0A6G0ZH18_APHCR</name>
<proteinExistence type="inferred from homology"/>
<feature type="domain" description="U3 small nucleolar RNA-associated protein 6 homolog C-terminal" evidence="2">
    <location>
        <begin position="127"/>
        <end position="302"/>
    </location>
</feature>
<dbReference type="PANTHER" id="PTHR23271">
    <property type="entry name" value="HEPATOCELLULAR CARCINOMA-ASSOCIATED ANTIGEN 66"/>
    <property type="match status" value="1"/>
</dbReference>
<dbReference type="GO" id="GO:0030515">
    <property type="term" value="F:snoRNA binding"/>
    <property type="evidence" value="ECO:0007669"/>
    <property type="project" value="InterPro"/>
</dbReference>
<dbReference type="InterPro" id="IPR011990">
    <property type="entry name" value="TPR-like_helical_dom_sf"/>
</dbReference>
<dbReference type="InterPro" id="IPR003107">
    <property type="entry name" value="HAT"/>
</dbReference>
<comment type="caution">
    <text evidence="3">The sequence shown here is derived from an EMBL/GenBank/DDBJ whole genome shotgun (WGS) entry which is preliminary data.</text>
</comment>
<keyword evidence="4" id="KW-1185">Reference proteome</keyword>
<evidence type="ECO:0000313" key="4">
    <source>
        <dbReference type="Proteomes" id="UP000478052"/>
    </source>
</evidence>
<accession>A0A6G0ZH18</accession>
<evidence type="ECO:0000313" key="3">
    <source>
        <dbReference type="EMBL" id="KAF0770349.1"/>
    </source>
</evidence>
<organism evidence="3 4">
    <name type="scientific">Aphis craccivora</name>
    <name type="common">Cowpea aphid</name>
    <dbReference type="NCBI Taxonomy" id="307492"/>
    <lineage>
        <taxon>Eukaryota</taxon>
        <taxon>Metazoa</taxon>
        <taxon>Ecdysozoa</taxon>
        <taxon>Arthropoda</taxon>
        <taxon>Hexapoda</taxon>
        <taxon>Insecta</taxon>
        <taxon>Pterygota</taxon>
        <taxon>Neoptera</taxon>
        <taxon>Paraneoptera</taxon>
        <taxon>Hemiptera</taxon>
        <taxon>Sternorrhyncha</taxon>
        <taxon>Aphidomorpha</taxon>
        <taxon>Aphidoidea</taxon>
        <taxon>Aphididae</taxon>
        <taxon>Aphidini</taxon>
        <taxon>Aphis</taxon>
        <taxon>Aphis</taxon>
    </lineage>
</organism>
<dbReference type="GO" id="GO:0034388">
    <property type="term" value="C:Pwp2p-containing subcomplex of 90S preribosome"/>
    <property type="evidence" value="ECO:0007669"/>
    <property type="project" value="TreeGrafter"/>
</dbReference>
<dbReference type="OrthoDB" id="28112at2759"/>
<dbReference type="Pfam" id="PF24892">
    <property type="entry name" value="UTP6_C"/>
    <property type="match status" value="1"/>
</dbReference>
<evidence type="ECO:0000259" key="2">
    <source>
        <dbReference type="Pfam" id="PF24892"/>
    </source>
</evidence>
<dbReference type="Gene3D" id="1.25.40.10">
    <property type="entry name" value="Tetratricopeptide repeat domain"/>
    <property type="match status" value="1"/>
</dbReference>
<dbReference type="PANTHER" id="PTHR23271:SF1">
    <property type="entry name" value="U3 SMALL NUCLEOLAR RNA-ASSOCIATED PROTEIN 6 HOMOLOG"/>
    <property type="match status" value="1"/>
</dbReference>
<dbReference type="EMBL" id="VUJU01000448">
    <property type="protein sequence ID" value="KAF0770349.1"/>
    <property type="molecule type" value="Genomic_DNA"/>
</dbReference>
<dbReference type="AlphaFoldDB" id="A0A6G0ZH18"/>
<dbReference type="GO" id="GO:0000462">
    <property type="term" value="P:maturation of SSU-rRNA from tricistronic rRNA transcript (SSU-rRNA, 5.8S rRNA, LSU-rRNA)"/>
    <property type="evidence" value="ECO:0007669"/>
    <property type="project" value="InterPro"/>
</dbReference>
<gene>
    <name evidence="3" type="ORF">FWK35_00007654</name>
</gene>
<reference evidence="3 4" key="1">
    <citation type="submission" date="2019-08" db="EMBL/GenBank/DDBJ databases">
        <title>Whole genome of Aphis craccivora.</title>
        <authorList>
            <person name="Voronova N.V."/>
            <person name="Shulinski R.S."/>
            <person name="Bandarenka Y.V."/>
            <person name="Zhorov D.G."/>
            <person name="Warner D."/>
        </authorList>
    </citation>
    <scope>NUCLEOTIDE SEQUENCE [LARGE SCALE GENOMIC DNA]</scope>
    <source>
        <strain evidence="3">180601</strain>
        <tissue evidence="3">Whole Body</tissue>
    </source>
</reference>
<sequence length="338" mass="40491">MDFESEFLKTYRILKWDEFTVLNNDRMSINEKITNKVITKHELLLQFKAELSLLNACKNKIKEELEKGLDVIDTQVLVLISKRVIDLFDHMHVLFSIDEQLLFYYINFCQDNVSYIHVDQLDILLDAVLCTENNQKIWIRLLRLYMELNSFDKLMNVFQEGVRSLKNNSLPLWKMMSRFMQNRRPDMIETLFEEGSNISYENISFYIRAKYLKWCLEYKDIDATRNLFNELKQLKPPCYKLYLINIAIETETTDLELSTVRKLYDEACTLFGRDNIGIWLDYIRFEQTDGSPKLIESIYTRGLWKLEPNLRNFFIDEYDNIKREFMKDLGKEVIVIDD</sequence>
<dbReference type="InterPro" id="IPR056907">
    <property type="entry name" value="UTP6_C"/>
</dbReference>
<comment type="similarity">
    <text evidence="1">Belongs to the UTP6 family.</text>
</comment>
<dbReference type="SUPFAM" id="SSF48452">
    <property type="entry name" value="TPR-like"/>
    <property type="match status" value="1"/>
</dbReference>
<dbReference type="SMART" id="SM00386">
    <property type="entry name" value="HAT"/>
    <property type="match status" value="3"/>
</dbReference>
<evidence type="ECO:0000256" key="1">
    <source>
        <dbReference type="ARBA" id="ARBA00010734"/>
    </source>
</evidence>
<protein>
    <submittedName>
        <fullName evidence="3">U3 small nucleolar RNA-associated protein 6</fullName>
    </submittedName>
</protein>